<dbReference type="EMBL" id="ML993585">
    <property type="protein sequence ID" value="KAF2170389.1"/>
    <property type="molecule type" value="Genomic_DNA"/>
</dbReference>
<dbReference type="Pfam" id="PF00172">
    <property type="entry name" value="Zn_clus"/>
    <property type="match status" value="1"/>
</dbReference>
<keyword evidence="2" id="KW-0862">Zinc</keyword>
<gene>
    <name evidence="9" type="ORF">M409DRAFT_51436</name>
</gene>
<keyword evidence="10" id="KW-1185">Reference proteome</keyword>
<dbReference type="GeneID" id="54565074"/>
<feature type="compositionally biased region" description="Low complexity" evidence="7">
    <location>
        <begin position="68"/>
        <end position="79"/>
    </location>
</feature>
<evidence type="ECO:0000256" key="4">
    <source>
        <dbReference type="ARBA" id="ARBA00023125"/>
    </source>
</evidence>
<evidence type="ECO:0000313" key="10">
    <source>
        <dbReference type="Proteomes" id="UP000799537"/>
    </source>
</evidence>
<dbReference type="PROSITE" id="PS50048">
    <property type="entry name" value="ZN2_CY6_FUNGAL_2"/>
    <property type="match status" value="1"/>
</dbReference>
<evidence type="ECO:0000259" key="8">
    <source>
        <dbReference type="PROSITE" id="PS50048"/>
    </source>
</evidence>
<organism evidence="9 10">
    <name type="scientific">Zasmidium cellare ATCC 36951</name>
    <dbReference type="NCBI Taxonomy" id="1080233"/>
    <lineage>
        <taxon>Eukaryota</taxon>
        <taxon>Fungi</taxon>
        <taxon>Dikarya</taxon>
        <taxon>Ascomycota</taxon>
        <taxon>Pezizomycotina</taxon>
        <taxon>Dothideomycetes</taxon>
        <taxon>Dothideomycetidae</taxon>
        <taxon>Mycosphaerellales</taxon>
        <taxon>Mycosphaerellaceae</taxon>
        <taxon>Zasmidium</taxon>
    </lineage>
</organism>
<evidence type="ECO:0000256" key="2">
    <source>
        <dbReference type="ARBA" id="ARBA00022833"/>
    </source>
</evidence>
<evidence type="ECO:0000256" key="7">
    <source>
        <dbReference type="SAM" id="MobiDB-lite"/>
    </source>
</evidence>
<evidence type="ECO:0000256" key="5">
    <source>
        <dbReference type="ARBA" id="ARBA00023163"/>
    </source>
</evidence>
<keyword evidence="4" id="KW-0238">DNA-binding</keyword>
<proteinExistence type="predicted"/>
<dbReference type="PANTHER" id="PTHR36206:SF12">
    <property type="entry name" value="ASPERCRYPTIN BIOSYNTHESIS CLUSTER-SPECIFIC TRANSCRIPTION REGULATOR ATNN-RELATED"/>
    <property type="match status" value="1"/>
</dbReference>
<dbReference type="Gene3D" id="4.10.240.10">
    <property type="entry name" value="Zn(2)-C6 fungal-type DNA-binding domain"/>
    <property type="match status" value="1"/>
</dbReference>
<dbReference type="RefSeq" id="XP_033671278.1">
    <property type="nucleotide sequence ID" value="XM_033811802.1"/>
</dbReference>
<evidence type="ECO:0000256" key="3">
    <source>
        <dbReference type="ARBA" id="ARBA00023015"/>
    </source>
</evidence>
<feature type="region of interest" description="Disordered" evidence="7">
    <location>
        <begin position="63"/>
        <end position="82"/>
    </location>
</feature>
<dbReference type="AlphaFoldDB" id="A0A6A6CX67"/>
<sequence>MTVPLQRQRKRHHKTRTGCRTCRQRRIKCTEERPECSQCMLFPTGIVRLRSLSSLRYQVKTALPRGGSQQSVSSPNSPSDAKDMDQYEFALAQYSKSMKHLHTYIDAGPTHSTDTRQEMVLLLTLMFFCFNVFQQDDARAIAHVAMGLKILRSGLPPPGQGLDDCKGEQAITVKVRPRSGLDVLVQVFVRLDGDSSLATPEYGFLKPVCSESIPDSFASLGEAMVHLDVLTGELRSLAERLEALADAVIKIHSNAAMDSVDVCSRPDPLGSKDELMHIMINCHFFAVWLMAKHMGCNDEDEYDISLQQFDHILSLAERFVVLDQTFPESCRPASTTGTHIPACVYEIALRCRDSSIRRRCIALLRRLNLNGVFDGFYLSSWLRCIIEIEATRAQKLDPALSSVKNLRCEDIPEQARVLETVYLEQWDETINLHNFYKMDHGRVLVASHANTGNYADVVIEEVVFFVDRSMATFDEANSSGILQMSPTCLYSPAAGVLLAQ</sequence>
<reference evidence="9" key="1">
    <citation type="journal article" date="2020" name="Stud. Mycol.">
        <title>101 Dothideomycetes genomes: a test case for predicting lifestyles and emergence of pathogens.</title>
        <authorList>
            <person name="Haridas S."/>
            <person name="Albert R."/>
            <person name="Binder M."/>
            <person name="Bloem J."/>
            <person name="Labutti K."/>
            <person name="Salamov A."/>
            <person name="Andreopoulos B."/>
            <person name="Baker S."/>
            <person name="Barry K."/>
            <person name="Bills G."/>
            <person name="Bluhm B."/>
            <person name="Cannon C."/>
            <person name="Castanera R."/>
            <person name="Culley D."/>
            <person name="Daum C."/>
            <person name="Ezra D."/>
            <person name="Gonzalez J."/>
            <person name="Henrissat B."/>
            <person name="Kuo A."/>
            <person name="Liang C."/>
            <person name="Lipzen A."/>
            <person name="Lutzoni F."/>
            <person name="Magnuson J."/>
            <person name="Mondo S."/>
            <person name="Nolan M."/>
            <person name="Ohm R."/>
            <person name="Pangilinan J."/>
            <person name="Park H.-J."/>
            <person name="Ramirez L."/>
            <person name="Alfaro M."/>
            <person name="Sun H."/>
            <person name="Tritt A."/>
            <person name="Yoshinaga Y."/>
            <person name="Zwiers L.-H."/>
            <person name="Turgeon B."/>
            <person name="Goodwin S."/>
            <person name="Spatafora J."/>
            <person name="Crous P."/>
            <person name="Grigoriev I."/>
        </authorList>
    </citation>
    <scope>NUCLEOTIDE SEQUENCE</scope>
    <source>
        <strain evidence="9">ATCC 36951</strain>
    </source>
</reference>
<dbReference type="GO" id="GO:0003677">
    <property type="term" value="F:DNA binding"/>
    <property type="evidence" value="ECO:0007669"/>
    <property type="project" value="UniProtKB-KW"/>
</dbReference>
<keyword evidence="3" id="KW-0805">Transcription regulation</keyword>
<evidence type="ECO:0000256" key="1">
    <source>
        <dbReference type="ARBA" id="ARBA00022723"/>
    </source>
</evidence>
<dbReference type="OrthoDB" id="3598904at2759"/>
<keyword evidence="6" id="KW-0539">Nucleus</keyword>
<dbReference type="SUPFAM" id="SSF57701">
    <property type="entry name" value="Zn2/Cys6 DNA-binding domain"/>
    <property type="match status" value="1"/>
</dbReference>
<feature type="domain" description="Zn(2)-C6 fungal-type" evidence="8">
    <location>
        <begin position="18"/>
        <end position="39"/>
    </location>
</feature>
<evidence type="ECO:0000313" key="9">
    <source>
        <dbReference type="EMBL" id="KAF2170389.1"/>
    </source>
</evidence>
<keyword evidence="1" id="KW-0479">Metal-binding</keyword>
<dbReference type="GO" id="GO:0008270">
    <property type="term" value="F:zinc ion binding"/>
    <property type="evidence" value="ECO:0007669"/>
    <property type="project" value="InterPro"/>
</dbReference>
<protein>
    <recommendedName>
        <fullName evidence="8">Zn(2)-C6 fungal-type domain-containing protein</fullName>
    </recommendedName>
</protein>
<keyword evidence="5" id="KW-0804">Transcription</keyword>
<dbReference type="InterPro" id="IPR052360">
    <property type="entry name" value="Transcr_Regulatory_Proteins"/>
</dbReference>
<dbReference type="GO" id="GO:0000981">
    <property type="term" value="F:DNA-binding transcription factor activity, RNA polymerase II-specific"/>
    <property type="evidence" value="ECO:0007669"/>
    <property type="project" value="InterPro"/>
</dbReference>
<dbReference type="InterPro" id="IPR036864">
    <property type="entry name" value="Zn2-C6_fun-type_DNA-bd_sf"/>
</dbReference>
<dbReference type="CDD" id="cd00067">
    <property type="entry name" value="GAL4"/>
    <property type="match status" value="1"/>
</dbReference>
<dbReference type="InterPro" id="IPR001138">
    <property type="entry name" value="Zn2Cys6_DnaBD"/>
</dbReference>
<name>A0A6A6CX67_ZASCE</name>
<accession>A0A6A6CX67</accession>
<dbReference type="Proteomes" id="UP000799537">
    <property type="component" value="Unassembled WGS sequence"/>
</dbReference>
<evidence type="ECO:0000256" key="6">
    <source>
        <dbReference type="ARBA" id="ARBA00023242"/>
    </source>
</evidence>
<dbReference type="PANTHER" id="PTHR36206">
    <property type="entry name" value="ASPERCRYPTIN BIOSYNTHESIS CLUSTER-SPECIFIC TRANSCRIPTION REGULATOR ATNN-RELATED"/>
    <property type="match status" value="1"/>
</dbReference>